<feature type="compositionally biased region" description="Polar residues" evidence="1">
    <location>
        <begin position="331"/>
        <end position="341"/>
    </location>
</feature>
<dbReference type="Gene3D" id="2.40.50.140">
    <property type="entry name" value="Nucleic acid-binding proteins"/>
    <property type="match status" value="2"/>
</dbReference>
<evidence type="ECO:0000313" key="3">
    <source>
        <dbReference type="Proteomes" id="UP000824890"/>
    </source>
</evidence>
<dbReference type="PANTHER" id="PTHR47165:SF4">
    <property type="entry name" value="OS03G0429900 PROTEIN"/>
    <property type="match status" value="1"/>
</dbReference>
<comment type="caution">
    <text evidence="2">The sequence shown here is derived from an EMBL/GenBank/DDBJ whole genome shotgun (WGS) entry which is preliminary data.</text>
</comment>
<proteinExistence type="predicted"/>
<reference evidence="2 3" key="1">
    <citation type="submission" date="2021-05" db="EMBL/GenBank/DDBJ databases">
        <title>Genome Assembly of Synthetic Allotetraploid Brassica napus Reveals Homoeologous Exchanges between Subgenomes.</title>
        <authorList>
            <person name="Davis J.T."/>
        </authorList>
    </citation>
    <scope>NUCLEOTIDE SEQUENCE [LARGE SCALE GENOMIC DNA]</scope>
    <source>
        <strain evidence="3">cv. Da-Ae</strain>
        <tissue evidence="2">Seedling</tissue>
    </source>
</reference>
<organism evidence="2 3">
    <name type="scientific">Brassica napus</name>
    <name type="common">Rape</name>
    <dbReference type="NCBI Taxonomy" id="3708"/>
    <lineage>
        <taxon>Eukaryota</taxon>
        <taxon>Viridiplantae</taxon>
        <taxon>Streptophyta</taxon>
        <taxon>Embryophyta</taxon>
        <taxon>Tracheophyta</taxon>
        <taxon>Spermatophyta</taxon>
        <taxon>Magnoliopsida</taxon>
        <taxon>eudicotyledons</taxon>
        <taxon>Gunneridae</taxon>
        <taxon>Pentapetalae</taxon>
        <taxon>rosids</taxon>
        <taxon>malvids</taxon>
        <taxon>Brassicales</taxon>
        <taxon>Brassicaceae</taxon>
        <taxon>Brassiceae</taxon>
        <taxon>Brassica</taxon>
    </lineage>
</organism>
<protein>
    <recommendedName>
        <fullName evidence="4">Replication factor A C-terminal domain-containing protein</fullName>
    </recommendedName>
</protein>
<name>A0ABQ7ZRV0_BRANA</name>
<feature type="compositionally biased region" description="Polar residues" evidence="1">
    <location>
        <begin position="357"/>
        <end position="367"/>
    </location>
</feature>
<feature type="region of interest" description="Disordered" evidence="1">
    <location>
        <begin position="328"/>
        <end position="379"/>
    </location>
</feature>
<evidence type="ECO:0000313" key="2">
    <source>
        <dbReference type="EMBL" id="KAH0882980.1"/>
    </source>
</evidence>
<evidence type="ECO:0000256" key="1">
    <source>
        <dbReference type="SAM" id="MobiDB-lite"/>
    </source>
</evidence>
<dbReference type="InterPro" id="IPR012340">
    <property type="entry name" value="NA-bd_OB-fold"/>
</dbReference>
<dbReference type="PANTHER" id="PTHR47165">
    <property type="entry name" value="OS03G0429900 PROTEIN"/>
    <property type="match status" value="1"/>
</dbReference>
<gene>
    <name evidence="2" type="ORF">HID58_059076</name>
</gene>
<sequence>MAKQTAILTGEASSPLLFRHVSPGPGDSTMQFRLIHHWEARKNVKGGPGILLGIEMLMIDEEMLLATLSWLMAILSMSVRGPVMNVYLLDEAAENFRLKFDASAATPTVLLVTTVNPKRLAGKLCLSSMSSSRVFLDEEVDPTKECLTWLTTNPSATSAVNPVEVVKAETLTISEIVAFIKPQPAKIAYFDCIATIDDVKLGTEWYYIACKDCHPKLNRVPTTLICPKYDNENASAVANVLSSFLGNAGKELTDRKATELNQYENGGGAEHEVPLPQCLIDTIGQTDKFRIKVSLFNFTSKRLSLTVTKIVSPAVLPPKNRSAHVPALPLSASQDNPTSSAVDSSVVTESSGGGSSYANSDPIYSTGEQKKAKRSKRNG</sequence>
<dbReference type="Proteomes" id="UP000824890">
    <property type="component" value="Unassembled WGS sequence"/>
</dbReference>
<accession>A0ABQ7ZRV0</accession>
<dbReference type="EMBL" id="JAGKQM010000014">
    <property type="protein sequence ID" value="KAH0882980.1"/>
    <property type="molecule type" value="Genomic_DNA"/>
</dbReference>
<evidence type="ECO:0008006" key="4">
    <source>
        <dbReference type="Google" id="ProtNLM"/>
    </source>
</evidence>
<dbReference type="SUPFAM" id="SSF50249">
    <property type="entry name" value="Nucleic acid-binding proteins"/>
    <property type="match status" value="1"/>
</dbReference>
<keyword evidence="3" id="KW-1185">Reference proteome</keyword>